<dbReference type="InterPro" id="IPR040233">
    <property type="entry name" value="CCD97-like_C"/>
</dbReference>
<feature type="region of interest" description="Disordered" evidence="1">
    <location>
        <begin position="165"/>
        <end position="215"/>
    </location>
</feature>
<dbReference type="EMBL" id="JROU02001577">
    <property type="protein sequence ID" value="OEH75945.1"/>
    <property type="molecule type" value="Genomic_DNA"/>
</dbReference>
<dbReference type="Proteomes" id="UP000095192">
    <property type="component" value="Unassembled WGS sequence"/>
</dbReference>
<name>A0A1D3CXL2_9EIME</name>
<feature type="domain" description="CCD97-like C-terminal" evidence="2">
    <location>
        <begin position="96"/>
        <end position="310"/>
    </location>
</feature>
<reference evidence="3 4" key="1">
    <citation type="journal article" date="2016" name="BMC Genomics">
        <title>Comparative genomics reveals Cyclospora cayetanensis possesses coccidia-like metabolism and invasion components but unique surface antigens.</title>
        <authorList>
            <person name="Liu S."/>
            <person name="Wang L."/>
            <person name="Zheng H."/>
            <person name="Xu Z."/>
            <person name="Roellig D.M."/>
            <person name="Li N."/>
            <person name="Frace M.A."/>
            <person name="Tang K."/>
            <person name="Arrowood M.J."/>
            <person name="Moss D.M."/>
            <person name="Zhang L."/>
            <person name="Feng Y."/>
            <person name="Xiao L."/>
        </authorList>
    </citation>
    <scope>NUCLEOTIDE SEQUENCE [LARGE SCALE GENOMIC DNA]</scope>
    <source>
        <strain evidence="3 4">CHN_HEN01</strain>
    </source>
</reference>
<feature type="region of interest" description="Disordered" evidence="1">
    <location>
        <begin position="233"/>
        <end position="261"/>
    </location>
</feature>
<accession>A0A1D3CXL2</accession>
<evidence type="ECO:0000259" key="2">
    <source>
        <dbReference type="Pfam" id="PF09747"/>
    </source>
</evidence>
<dbReference type="Pfam" id="PF09747">
    <property type="entry name" value="CCD97-like_C"/>
    <property type="match status" value="1"/>
</dbReference>
<comment type="caution">
    <text evidence="3">The sequence shown here is derived from an EMBL/GenBank/DDBJ whole genome shotgun (WGS) entry which is preliminary data.</text>
</comment>
<keyword evidence="4" id="KW-1185">Reference proteome</keyword>
<sequence length="311" mass="35947">MSNPSFSALKRRKLVDGAVIEECLSSEGTRAELLALLLKHPHVFLERHGKLLPVEETKALGKHFRDRPEVQYYVERLCNCDSTGKGATSAVKLRQNRRLQRMRQLEEEGVFFSEETLKHIEPALYQEIVGRTMLDRAYDIEEEEERLTKQKQVWKAQEDSFYGELRPLAPSDSTFDEKREDVQLEGQKQQPEGAESTEEDEERRQEPPVSQLLHELAPCRPFDRGVATARLQMEQQQKHDLQSTFSEDGEEEATEVSPAEFEDKRREFLEAMRLRFLSGDFPGVDYAAIDADDTLDDANRDLQDAYFDADY</sequence>
<gene>
    <name evidence="3" type="ORF">cyc_00173</name>
</gene>
<dbReference type="AlphaFoldDB" id="A0A1D3CXL2"/>
<dbReference type="InterPro" id="IPR018613">
    <property type="entry name" value="Ccdc97-like"/>
</dbReference>
<dbReference type="PANTHER" id="PTHR31840">
    <property type="entry name" value="COILED-COIL DOMAIN-CONTAINING PROTEIN 97"/>
    <property type="match status" value="1"/>
</dbReference>
<organism evidence="3 4">
    <name type="scientific">Cyclospora cayetanensis</name>
    <dbReference type="NCBI Taxonomy" id="88456"/>
    <lineage>
        <taxon>Eukaryota</taxon>
        <taxon>Sar</taxon>
        <taxon>Alveolata</taxon>
        <taxon>Apicomplexa</taxon>
        <taxon>Conoidasida</taxon>
        <taxon>Coccidia</taxon>
        <taxon>Eucoccidiorida</taxon>
        <taxon>Eimeriorina</taxon>
        <taxon>Eimeriidae</taxon>
        <taxon>Cyclospora</taxon>
    </lineage>
</organism>
<evidence type="ECO:0000256" key="1">
    <source>
        <dbReference type="SAM" id="MobiDB-lite"/>
    </source>
</evidence>
<dbReference type="VEuPathDB" id="ToxoDB:cyc_00173"/>
<dbReference type="InParanoid" id="A0A1D3CXL2"/>
<proteinExistence type="predicted"/>
<dbReference type="PANTHER" id="PTHR31840:SF1">
    <property type="entry name" value="COILED-COIL DOMAIN-CONTAINING PROTEIN 97"/>
    <property type="match status" value="1"/>
</dbReference>
<protein>
    <recommendedName>
        <fullName evidence="2">CCD97-like C-terminal domain-containing protein</fullName>
    </recommendedName>
</protein>
<evidence type="ECO:0000313" key="3">
    <source>
        <dbReference type="EMBL" id="OEH75945.1"/>
    </source>
</evidence>
<evidence type="ECO:0000313" key="4">
    <source>
        <dbReference type="Proteomes" id="UP000095192"/>
    </source>
</evidence>